<reference evidence="1" key="1">
    <citation type="submission" date="2019-08" db="EMBL/GenBank/DDBJ databases">
        <authorList>
            <person name="Kucharzyk K."/>
            <person name="Murdoch R.W."/>
            <person name="Higgins S."/>
            <person name="Loffler F."/>
        </authorList>
    </citation>
    <scope>NUCLEOTIDE SEQUENCE</scope>
</reference>
<evidence type="ECO:0000313" key="1">
    <source>
        <dbReference type="EMBL" id="MPM12709.1"/>
    </source>
</evidence>
<comment type="caution">
    <text evidence="1">The sequence shown here is derived from an EMBL/GenBank/DDBJ whole genome shotgun (WGS) entry which is preliminary data.</text>
</comment>
<dbReference type="AlphaFoldDB" id="A0A644X9G9"/>
<dbReference type="EMBL" id="VSSQ01002011">
    <property type="protein sequence ID" value="MPM12709.1"/>
    <property type="molecule type" value="Genomic_DNA"/>
</dbReference>
<gene>
    <name evidence="1" type="ORF">SDC9_59063</name>
</gene>
<name>A0A644X9G9_9ZZZZ</name>
<proteinExistence type="predicted"/>
<accession>A0A644X9G9</accession>
<protein>
    <submittedName>
        <fullName evidence="1">Uncharacterized protein</fullName>
    </submittedName>
</protein>
<organism evidence="1">
    <name type="scientific">bioreactor metagenome</name>
    <dbReference type="NCBI Taxonomy" id="1076179"/>
    <lineage>
        <taxon>unclassified sequences</taxon>
        <taxon>metagenomes</taxon>
        <taxon>ecological metagenomes</taxon>
    </lineage>
</organism>
<sequence length="82" mass="9172">MQGFLCPVQGRTVIPYPSDINPGIFSYASAFSCKFAWAAHTNAEVITLGRRPEQRKARLKKVNAGTFLQRIKQAIAPKKHKD</sequence>